<dbReference type="Pfam" id="PF14373">
    <property type="entry name" value="Imm_superinfect"/>
    <property type="match status" value="1"/>
</dbReference>
<dbReference type="AlphaFoldDB" id="A0A7W3RBU6"/>
<evidence type="ECO:0000313" key="3">
    <source>
        <dbReference type="Proteomes" id="UP000539313"/>
    </source>
</evidence>
<comment type="caution">
    <text evidence="2">The sequence shown here is derived from an EMBL/GenBank/DDBJ whole genome shotgun (WGS) entry which is preliminary data.</text>
</comment>
<dbReference type="InterPro" id="IPR016410">
    <property type="entry name" value="Phage_imm"/>
</dbReference>
<accession>A0A7W3RBU6</accession>
<keyword evidence="1" id="KW-1133">Transmembrane helix</keyword>
<protein>
    <recommendedName>
        <fullName evidence="4">Superinfection immunity protein</fullName>
    </recommendedName>
</protein>
<sequence>MNDYESSLWFWLLIIGGLATLAILPTLIAIIRKADSLSTIILINTLGCATFFGWPAALVLALTMPRRDELLEPPHPGPGHSCDGLGHL</sequence>
<evidence type="ECO:0000313" key="2">
    <source>
        <dbReference type="EMBL" id="MBA9007276.1"/>
    </source>
</evidence>
<reference evidence="2 3" key="1">
    <citation type="submission" date="2020-08" db="EMBL/GenBank/DDBJ databases">
        <title>Sequencing the genomes of 1000 actinobacteria strains.</title>
        <authorList>
            <person name="Klenk H.-P."/>
        </authorList>
    </citation>
    <scope>NUCLEOTIDE SEQUENCE [LARGE SCALE GENOMIC DNA]</scope>
    <source>
        <strain evidence="2 3">DSM 45823</strain>
    </source>
</reference>
<evidence type="ECO:0008006" key="4">
    <source>
        <dbReference type="Google" id="ProtNLM"/>
    </source>
</evidence>
<proteinExistence type="predicted"/>
<feature type="transmembrane region" description="Helical" evidence="1">
    <location>
        <begin position="7"/>
        <end position="31"/>
    </location>
</feature>
<evidence type="ECO:0000256" key="1">
    <source>
        <dbReference type="SAM" id="Phobius"/>
    </source>
</evidence>
<organism evidence="2 3">
    <name type="scientific">Thermomonospora cellulosilytica</name>
    <dbReference type="NCBI Taxonomy" id="1411118"/>
    <lineage>
        <taxon>Bacteria</taxon>
        <taxon>Bacillati</taxon>
        <taxon>Actinomycetota</taxon>
        <taxon>Actinomycetes</taxon>
        <taxon>Streptosporangiales</taxon>
        <taxon>Thermomonosporaceae</taxon>
        <taxon>Thermomonospora</taxon>
    </lineage>
</organism>
<keyword evidence="1" id="KW-0472">Membrane</keyword>
<dbReference type="EMBL" id="JACJII010000001">
    <property type="protein sequence ID" value="MBA9007276.1"/>
    <property type="molecule type" value="Genomic_DNA"/>
</dbReference>
<keyword evidence="1" id="KW-0812">Transmembrane</keyword>
<dbReference type="Proteomes" id="UP000539313">
    <property type="component" value="Unassembled WGS sequence"/>
</dbReference>
<gene>
    <name evidence="2" type="ORF">HNR21_006158</name>
</gene>
<dbReference type="RefSeq" id="WP_182707899.1">
    <property type="nucleotide sequence ID" value="NZ_JACJII010000001.1"/>
</dbReference>
<keyword evidence="3" id="KW-1185">Reference proteome</keyword>
<name>A0A7W3RBU6_9ACTN</name>
<feature type="transmembrane region" description="Helical" evidence="1">
    <location>
        <begin position="37"/>
        <end position="62"/>
    </location>
</feature>